<dbReference type="GO" id="GO:0043093">
    <property type="term" value="P:FtsZ-dependent cytokinesis"/>
    <property type="evidence" value="ECO:0007669"/>
    <property type="project" value="UniProtKB-UniRule"/>
</dbReference>
<accession>A0A2H0R4I7</accession>
<dbReference type="PANTHER" id="PTHR32432">
    <property type="entry name" value="CELL DIVISION PROTEIN FTSA-RELATED"/>
    <property type="match status" value="1"/>
</dbReference>
<comment type="subcellular location">
    <subcellularLocation>
        <location evidence="5">Cell membrane</location>
        <topology evidence="5">Peripheral membrane protein</topology>
        <orientation evidence="5">Cytoplasmic side</orientation>
    </subcellularLocation>
    <text evidence="5">Localizes to the Z ring in an FtsZ-dependent manner. Targeted to the membrane through a conserved C-terminal amphipathic helix.</text>
</comment>
<proteinExistence type="inferred from homology"/>
<dbReference type="InterPro" id="IPR050696">
    <property type="entry name" value="FtsA/MreB"/>
</dbReference>
<keyword evidence="4 5" id="KW-0131">Cell cycle</keyword>
<dbReference type="GO" id="GO:0009898">
    <property type="term" value="C:cytoplasmic side of plasma membrane"/>
    <property type="evidence" value="ECO:0007669"/>
    <property type="project" value="UniProtKB-UniRule"/>
</dbReference>
<dbReference type="SUPFAM" id="SSF53067">
    <property type="entry name" value="Actin-like ATPase domain"/>
    <property type="match status" value="2"/>
</dbReference>
<dbReference type="Pfam" id="PF02491">
    <property type="entry name" value="SHS2_FTSA"/>
    <property type="match status" value="1"/>
</dbReference>
<dbReference type="PANTHER" id="PTHR32432:SF4">
    <property type="entry name" value="CELL DIVISION PROTEIN FTSA"/>
    <property type="match status" value="1"/>
</dbReference>
<evidence type="ECO:0000256" key="1">
    <source>
        <dbReference type="ARBA" id="ARBA00022475"/>
    </source>
</evidence>
<protein>
    <recommendedName>
        <fullName evidence="5 6">Cell division protein FtsA</fullName>
    </recommendedName>
</protein>
<comment type="function">
    <text evidence="5 6">Cell division protein that is involved in the assembly of the Z ring. May serve as a membrane anchor for the Z ring.</text>
</comment>
<dbReference type="EMBL" id="PCXO01000010">
    <property type="protein sequence ID" value="PIR41226.1"/>
    <property type="molecule type" value="Genomic_DNA"/>
</dbReference>
<keyword evidence="1 5" id="KW-1003">Cell membrane</keyword>
<evidence type="ECO:0000256" key="5">
    <source>
        <dbReference type="HAMAP-Rule" id="MF_02033"/>
    </source>
</evidence>
<dbReference type="Proteomes" id="UP000230232">
    <property type="component" value="Unassembled WGS sequence"/>
</dbReference>
<dbReference type="AlphaFoldDB" id="A0A2H0R4I7"/>
<dbReference type="Gene3D" id="3.30.420.40">
    <property type="match status" value="2"/>
</dbReference>
<comment type="similarity">
    <text evidence="5 6">Belongs to the FtsA/MreB family.</text>
</comment>
<dbReference type="GO" id="GO:0032153">
    <property type="term" value="C:cell division site"/>
    <property type="evidence" value="ECO:0007669"/>
    <property type="project" value="UniProtKB-UniRule"/>
</dbReference>
<dbReference type="InterPro" id="IPR003494">
    <property type="entry name" value="SHS2_FtsA"/>
</dbReference>
<dbReference type="Pfam" id="PF14450">
    <property type="entry name" value="FtsA"/>
    <property type="match status" value="1"/>
</dbReference>
<dbReference type="HAMAP" id="MF_02033">
    <property type="entry name" value="FtsA"/>
    <property type="match status" value="1"/>
</dbReference>
<dbReference type="CDD" id="cd24048">
    <property type="entry name" value="ASKHA_NBD_FtsA"/>
    <property type="match status" value="1"/>
</dbReference>
<keyword evidence="2 5" id="KW-0132">Cell division</keyword>
<dbReference type="Gene3D" id="3.30.1490.110">
    <property type="match status" value="1"/>
</dbReference>
<feature type="domain" description="SHS2" evidence="7">
    <location>
        <begin position="7"/>
        <end position="196"/>
    </location>
</feature>
<evidence type="ECO:0000259" key="7">
    <source>
        <dbReference type="SMART" id="SM00842"/>
    </source>
</evidence>
<evidence type="ECO:0000256" key="6">
    <source>
        <dbReference type="PIRNR" id="PIRNR003101"/>
    </source>
</evidence>
<dbReference type="SMART" id="SM00842">
    <property type="entry name" value="FtsA"/>
    <property type="match status" value="1"/>
</dbReference>
<evidence type="ECO:0000256" key="4">
    <source>
        <dbReference type="ARBA" id="ARBA00023306"/>
    </source>
</evidence>
<organism evidence="8 9">
    <name type="scientific">Candidatus Yanofskybacteria bacterium CG10_big_fil_rev_8_21_14_0_10_46_23</name>
    <dbReference type="NCBI Taxonomy" id="1975098"/>
    <lineage>
        <taxon>Bacteria</taxon>
        <taxon>Candidatus Yanofskyibacteriota</taxon>
    </lineage>
</organism>
<evidence type="ECO:0000313" key="9">
    <source>
        <dbReference type="Proteomes" id="UP000230232"/>
    </source>
</evidence>
<reference evidence="8 9" key="1">
    <citation type="submission" date="2017-09" db="EMBL/GenBank/DDBJ databases">
        <title>Depth-based differentiation of microbial function through sediment-hosted aquifers and enrichment of novel symbionts in the deep terrestrial subsurface.</title>
        <authorList>
            <person name="Probst A.J."/>
            <person name="Ladd B."/>
            <person name="Jarett J.K."/>
            <person name="Geller-Mcgrath D.E."/>
            <person name="Sieber C.M."/>
            <person name="Emerson J.B."/>
            <person name="Anantharaman K."/>
            <person name="Thomas B.C."/>
            <person name="Malmstrom R."/>
            <person name="Stieglmeier M."/>
            <person name="Klingl A."/>
            <person name="Woyke T."/>
            <person name="Ryan C.M."/>
            <person name="Banfield J.F."/>
        </authorList>
    </citation>
    <scope>NUCLEOTIDE SEQUENCE [LARGE SCALE GENOMIC DNA]</scope>
    <source>
        <strain evidence="8">CG10_big_fil_rev_8_21_14_0_10_46_23</strain>
    </source>
</reference>
<gene>
    <name evidence="5 8" type="primary">ftsA</name>
    <name evidence="8" type="ORF">COV31_02355</name>
</gene>
<dbReference type="NCBIfam" id="TIGR01174">
    <property type="entry name" value="ftsA"/>
    <property type="match status" value="1"/>
</dbReference>
<evidence type="ECO:0000256" key="3">
    <source>
        <dbReference type="ARBA" id="ARBA00023136"/>
    </source>
</evidence>
<name>A0A2H0R4I7_9BACT</name>
<dbReference type="InterPro" id="IPR043129">
    <property type="entry name" value="ATPase_NBD"/>
</dbReference>
<comment type="subunit">
    <text evidence="5">Self-interacts. Interacts with FtsZ.</text>
</comment>
<dbReference type="PIRSF" id="PIRSF003101">
    <property type="entry name" value="FtsA"/>
    <property type="match status" value="1"/>
</dbReference>
<dbReference type="InterPro" id="IPR020823">
    <property type="entry name" value="Cell_div_FtsA"/>
</dbReference>
<evidence type="ECO:0000313" key="8">
    <source>
        <dbReference type="EMBL" id="PIR41226.1"/>
    </source>
</evidence>
<comment type="caution">
    <text evidence="8">The sequence shown here is derived from an EMBL/GenBank/DDBJ whole genome shotgun (WGS) entry which is preliminary data.</text>
</comment>
<evidence type="ECO:0000256" key="2">
    <source>
        <dbReference type="ARBA" id="ARBA00022618"/>
    </source>
</evidence>
<sequence length="411" mass="44048">MSQNSIIAGIDVGNARVKTVIADIDRDSGHPHIIGVGISESSGLRKGMVIDMTETIRSINESIKLAESMSGVKIKEAYVSISGLHVRSQISRGVIAVSRADNEISQNDIGRVIDAASTVSLPPNREKLHVIAKQFIIDGQEYVKNPLGMKGVRIEADVLIIDGLSPYIHNIAKAINENNVEVVEFVFSPLASALAILDRNQKEHGVLNLDIGGGVSTLSFFREGDLVHTAILPVGSRHITNDLAIALRTSMPVAEKIKLKYGHVTKEKISKKEEIDLSEALGDTEAVFSREELNQVIKARVDEINEMVSKEIKKLGPISIIPAGVVLSGGGANLAGLVNFSKEALGLPIRLGSYQSFEGMVDQIKNPAFAVAAGLILWGLENNYTGSSGGSFGGGVKLFKGITNWAKNFLP</sequence>
<keyword evidence="3 5" id="KW-0472">Membrane</keyword>